<proteinExistence type="predicted"/>
<keyword evidence="3" id="KW-1185">Reference proteome</keyword>
<evidence type="ECO:0000256" key="1">
    <source>
        <dbReference type="SAM" id="SignalP"/>
    </source>
</evidence>
<reference evidence="2 3" key="1">
    <citation type="submission" date="2015-01" db="EMBL/GenBank/DDBJ databases">
        <title>Complete genome of Pseudomonas batumici UCM B-321 producer of the batumin antibiotic with strong antistaphilococcal and potential anticancer activity.</title>
        <authorList>
            <person name="Klochko V.V."/>
            <person name="Zelena L.B."/>
            <person name="Elena K.A."/>
            <person name="Reva O.N."/>
        </authorList>
    </citation>
    <scope>NUCLEOTIDE SEQUENCE [LARGE SCALE GENOMIC DNA]</scope>
    <source>
        <strain evidence="2 3">UCM B-321</strain>
    </source>
</reference>
<dbReference type="STRING" id="226910.UCMB321_0867"/>
<protein>
    <recommendedName>
        <fullName evidence="4">DUF2845 domain-containing protein</fullName>
    </recommendedName>
</protein>
<gene>
    <name evidence="2" type="ORF">UCMB321_0867</name>
</gene>
<evidence type="ECO:0008006" key="4">
    <source>
        <dbReference type="Google" id="ProtNLM"/>
    </source>
</evidence>
<evidence type="ECO:0000313" key="3">
    <source>
        <dbReference type="Proteomes" id="UP000031535"/>
    </source>
</evidence>
<feature type="chain" id="PRO_5002165061" description="DUF2845 domain-containing protein" evidence="1">
    <location>
        <begin position="23"/>
        <end position="99"/>
    </location>
</feature>
<dbReference type="Proteomes" id="UP000031535">
    <property type="component" value="Unassembled WGS sequence"/>
</dbReference>
<dbReference type="AlphaFoldDB" id="A0A0C2F2W4"/>
<name>A0A0C2F2W4_9PSED</name>
<dbReference type="Pfam" id="PF11006">
    <property type="entry name" value="DUF2845"/>
    <property type="match status" value="1"/>
</dbReference>
<dbReference type="InterPro" id="IPR021268">
    <property type="entry name" value="DUF2845"/>
</dbReference>
<feature type="signal peptide" evidence="1">
    <location>
        <begin position="1"/>
        <end position="22"/>
    </location>
</feature>
<evidence type="ECO:0000313" key="2">
    <source>
        <dbReference type="EMBL" id="KIH85398.1"/>
    </source>
</evidence>
<keyword evidence="1" id="KW-0732">Signal</keyword>
<dbReference type="EMBL" id="JXDG01000008">
    <property type="protein sequence ID" value="KIH85398.1"/>
    <property type="molecule type" value="Genomic_DNA"/>
</dbReference>
<organism evidence="2 3">
    <name type="scientific">Pseudomonas batumici</name>
    <dbReference type="NCBI Taxonomy" id="226910"/>
    <lineage>
        <taxon>Bacteria</taxon>
        <taxon>Pseudomonadati</taxon>
        <taxon>Pseudomonadota</taxon>
        <taxon>Gammaproteobacteria</taxon>
        <taxon>Pseudomonadales</taxon>
        <taxon>Pseudomonadaceae</taxon>
        <taxon>Pseudomonas</taxon>
    </lineage>
</organism>
<dbReference type="PATRIC" id="fig|226910.6.peg.860"/>
<accession>A0A0C2F2W4</accession>
<sequence length="99" mass="11063">MNMFKPVMFGLALALSAGQVQADSLRCGSQLISVGDRKSEVLDKCGAPRSQDVVGYQRSFDRRVEVPIEEWVYPQSGGMVQYLRFVGGRLERIDSKRGH</sequence>
<comment type="caution">
    <text evidence="2">The sequence shown here is derived from an EMBL/GenBank/DDBJ whole genome shotgun (WGS) entry which is preliminary data.</text>
</comment>